<dbReference type="PROSITE" id="PS50886">
    <property type="entry name" value="TRBD"/>
    <property type="match status" value="1"/>
</dbReference>
<dbReference type="InterPro" id="IPR002547">
    <property type="entry name" value="tRNA-bd_dom"/>
</dbReference>
<dbReference type="SUPFAM" id="SSF55681">
    <property type="entry name" value="Class II aaRS and biotin synthetases"/>
    <property type="match status" value="1"/>
</dbReference>
<dbReference type="PANTHER" id="PTHR10947">
    <property type="entry name" value="PHENYLALANYL-TRNA SYNTHETASE BETA CHAIN AND LEUCINE-RICH REPEAT-CONTAINING PROTEIN 47"/>
    <property type="match status" value="1"/>
</dbReference>
<dbReference type="SUPFAM" id="SSF50249">
    <property type="entry name" value="Nucleic acid-binding proteins"/>
    <property type="match status" value="1"/>
</dbReference>
<dbReference type="SUPFAM" id="SSF56037">
    <property type="entry name" value="PheT/TilS domain"/>
    <property type="match status" value="1"/>
</dbReference>
<keyword evidence="4 15" id="KW-0963">Cytoplasm</keyword>
<keyword evidence="8 15" id="KW-0547">Nucleotide-binding</keyword>
<evidence type="ECO:0000256" key="10">
    <source>
        <dbReference type="ARBA" id="ARBA00022842"/>
    </source>
</evidence>
<feature type="binding site" evidence="15">
    <location>
        <position position="467"/>
    </location>
    <ligand>
        <name>Mg(2+)</name>
        <dbReference type="ChEBI" id="CHEBI:18420"/>
        <note>shared with alpha subunit</note>
    </ligand>
</feature>
<dbReference type="SMART" id="SM00874">
    <property type="entry name" value="B5"/>
    <property type="match status" value="1"/>
</dbReference>
<keyword evidence="13 15" id="KW-0030">Aminoacyl-tRNA synthetase</keyword>
<dbReference type="InterPro" id="IPR005146">
    <property type="entry name" value="B3/B4_tRNA-bd"/>
</dbReference>
<dbReference type="InterPro" id="IPR020825">
    <property type="entry name" value="Phe-tRNA_synthase-like_B3/B4"/>
</dbReference>
<evidence type="ECO:0000313" key="20">
    <source>
        <dbReference type="EMBL" id="MBR7835383.1"/>
    </source>
</evidence>
<comment type="caution">
    <text evidence="20">The sequence shown here is derived from an EMBL/GenBank/DDBJ whole genome shotgun (WGS) entry which is preliminary data.</text>
</comment>
<evidence type="ECO:0000256" key="8">
    <source>
        <dbReference type="ARBA" id="ARBA00022741"/>
    </source>
</evidence>
<dbReference type="InterPro" id="IPR005121">
    <property type="entry name" value="Fdx_antiC-bd"/>
</dbReference>
<dbReference type="GO" id="GO:0006432">
    <property type="term" value="P:phenylalanyl-tRNA aminoacylation"/>
    <property type="evidence" value="ECO:0007669"/>
    <property type="project" value="UniProtKB-UniRule"/>
</dbReference>
<dbReference type="PANTHER" id="PTHR10947:SF0">
    <property type="entry name" value="PHENYLALANINE--TRNA LIGASE BETA SUBUNIT"/>
    <property type="match status" value="1"/>
</dbReference>
<gene>
    <name evidence="15" type="primary">pheT</name>
    <name evidence="20" type="ORF">KDL01_19065</name>
</gene>
<comment type="cofactor">
    <cofactor evidence="15">
        <name>Mg(2+)</name>
        <dbReference type="ChEBI" id="CHEBI:18420"/>
    </cofactor>
    <text evidence="15">Binds 2 magnesium ions per tetramer.</text>
</comment>
<dbReference type="Gene3D" id="3.50.40.10">
    <property type="entry name" value="Phenylalanyl-trna Synthetase, Chain B, domain 3"/>
    <property type="match status" value="1"/>
</dbReference>
<dbReference type="GO" id="GO:0000287">
    <property type="term" value="F:magnesium ion binding"/>
    <property type="evidence" value="ECO:0007669"/>
    <property type="project" value="UniProtKB-UniRule"/>
</dbReference>
<accession>A0A941ERX1</accession>
<evidence type="ECO:0000256" key="14">
    <source>
        <dbReference type="ARBA" id="ARBA00049255"/>
    </source>
</evidence>
<evidence type="ECO:0000256" key="12">
    <source>
        <dbReference type="ARBA" id="ARBA00022917"/>
    </source>
</evidence>
<dbReference type="EC" id="6.1.1.20" evidence="15"/>
<dbReference type="Gene3D" id="2.40.50.140">
    <property type="entry name" value="Nucleic acid-binding proteins"/>
    <property type="match status" value="1"/>
</dbReference>
<evidence type="ECO:0000256" key="11">
    <source>
        <dbReference type="ARBA" id="ARBA00022884"/>
    </source>
</evidence>
<sequence length="824" mass="87862">MRVPLSWLREYVDLPEGLTGRELAERLIPAGFEVETVHESGAGLTGPLVVGQVLEIEELTGFKKPIRYCQVQVGPEPADVRGIVCGARNFAVGDKIVAALPGAVLPGDFKIAARSTYDHVSDGMICSARELGLGEDHSGIIVLPTDVQVGADAIELLGIRDAVLDIAVTTDRGYCLSMRGMAREAAIVYGRTLRDPALLDVPAPTQGGYPVVLADPLGCDRFVARAVRGIDPLATSPLWLQRRIQLAGMRPISLIVDITNYVMLEIGQPLHAYDLGRLTGTITVRRAEAGEKLTTLDDAERALDPDDLLITDESGPIGLAGVMGGASTEVHAGTVDVLIEAAHFDPGSISRTARRHKLQSEASRRFERSVDPNAAAAAAQRAVDLLVLLGYGTAAPEVTVASTRPHAAAPIVIDAGLPGRVAGLAYPRETVVRRLQEVGCTVEGADRLSVTPPSWRPDLTDPNDLAEEVIRLEGYDRIPMRLPVAPRGRGLTLRQRLHRRVGHALADAGYVEVLNYPFVGDAEFDAMGVPADDARRDALALVNPISDEQPYLRTTLLPGLFATLRRNVGRGMTDVALFETGLVYQPRPGASAPPRLSVAHRPSDEELAVLEAALPDQPRHVAAVLTGARENAGWWGAGREATWADAVEAARTVAAACNAELTVDQAQYEPWHPGRCAVLSLDERIVGYAGELHPKVLEALGLPPRTCAMELNLDVLVPASEVPVTAELVSGFPLASVDVALVVSQEVPAADVESALVAGAGPLLEAIRLFDVYEGERIEQGTKSLAFALRLRAQDRTLKADEVAAVREAAVASATRHTGAVLRG</sequence>
<dbReference type="InterPro" id="IPR033714">
    <property type="entry name" value="tRNA_bind_bactPheRS"/>
</dbReference>
<keyword evidence="21" id="KW-1185">Reference proteome</keyword>
<dbReference type="FunFam" id="3.50.40.10:FF:000001">
    <property type="entry name" value="Phenylalanine--tRNA ligase beta subunit"/>
    <property type="match status" value="1"/>
</dbReference>
<comment type="catalytic activity">
    <reaction evidence="14 15">
        <text>tRNA(Phe) + L-phenylalanine + ATP = L-phenylalanyl-tRNA(Phe) + AMP + diphosphate + H(+)</text>
        <dbReference type="Rhea" id="RHEA:19413"/>
        <dbReference type="Rhea" id="RHEA-COMP:9668"/>
        <dbReference type="Rhea" id="RHEA-COMP:9699"/>
        <dbReference type="ChEBI" id="CHEBI:15378"/>
        <dbReference type="ChEBI" id="CHEBI:30616"/>
        <dbReference type="ChEBI" id="CHEBI:33019"/>
        <dbReference type="ChEBI" id="CHEBI:58095"/>
        <dbReference type="ChEBI" id="CHEBI:78442"/>
        <dbReference type="ChEBI" id="CHEBI:78531"/>
        <dbReference type="ChEBI" id="CHEBI:456215"/>
        <dbReference type="EC" id="6.1.1.20"/>
    </reaction>
</comment>
<feature type="domain" description="TRNA-binding" evidence="17">
    <location>
        <begin position="42"/>
        <end position="154"/>
    </location>
</feature>
<evidence type="ECO:0000256" key="7">
    <source>
        <dbReference type="ARBA" id="ARBA00022723"/>
    </source>
</evidence>
<dbReference type="InterPro" id="IPR041616">
    <property type="entry name" value="PheRS_beta_core"/>
</dbReference>
<dbReference type="InterPro" id="IPR036690">
    <property type="entry name" value="Fdx_antiC-bd_sf"/>
</dbReference>
<dbReference type="Pfam" id="PF17759">
    <property type="entry name" value="tRNA_synthFbeta"/>
    <property type="match status" value="1"/>
</dbReference>
<dbReference type="Gene3D" id="3.30.70.380">
    <property type="entry name" value="Ferrodoxin-fold anticodon-binding domain"/>
    <property type="match status" value="1"/>
</dbReference>
<evidence type="ECO:0000256" key="2">
    <source>
        <dbReference type="ARBA" id="ARBA00008653"/>
    </source>
</evidence>
<protein>
    <recommendedName>
        <fullName evidence="15">Phenylalanine--tRNA ligase beta subunit</fullName>
        <ecNumber evidence="15">6.1.1.20</ecNumber>
    </recommendedName>
    <alternativeName>
        <fullName evidence="15">Phenylalanyl-tRNA synthetase beta subunit</fullName>
        <shortName evidence="15">PheRS</shortName>
    </alternativeName>
</protein>
<comment type="subunit">
    <text evidence="3 15">Tetramer of two alpha and two beta subunits.</text>
</comment>
<evidence type="ECO:0000256" key="9">
    <source>
        <dbReference type="ARBA" id="ARBA00022840"/>
    </source>
</evidence>
<dbReference type="SUPFAM" id="SSF46955">
    <property type="entry name" value="Putative DNA-binding domain"/>
    <property type="match status" value="1"/>
</dbReference>
<dbReference type="GO" id="GO:0005524">
    <property type="term" value="F:ATP binding"/>
    <property type="evidence" value="ECO:0007669"/>
    <property type="project" value="UniProtKB-UniRule"/>
</dbReference>
<feature type="domain" description="FDX-ACB" evidence="18">
    <location>
        <begin position="730"/>
        <end position="823"/>
    </location>
</feature>
<evidence type="ECO:0000259" key="17">
    <source>
        <dbReference type="PROSITE" id="PS50886"/>
    </source>
</evidence>
<dbReference type="GO" id="GO:0000049">
    <property type="term" value="F:tRNA binding"/>
    <property type="evidence" value="ECO:0007669"/>
    <property type="project" value="UniProtKB-UniRule"/>
</dbReference>
<dbReference type="Gene3D" id="3.30.56.10">
    <property type="match status" value="2"/>
</dbReference>
<feature type="domain" description="B5" evidence="19">
    <location>
        <begin position="406"/>
        <end position="480"/>
    </location>
</feature>
<proteinExistence type="inferred from homology"/>
<evidence type="ECO:0000256" key="5">
    <source>
        <dbReference type="ARBA" id="ARBA00022555"/>
    </source>
</evidence>
<dbReference type="RefSeq" id="WP_212529877.1">
    <property type="nucleotide sequence ID" value="NZ_JAGSOG010000093.1"/>
</dbReference>
<dbReference type="InterPro" id="IPR045060">
    <property type="entry name" value="Phe-tRNA-ligase_IIc_bsu"/>
</dbReference>
<keyword evidence="12 15" id="KW-0648">Protein biosynthesis</keyword>
<dbReference type="SUPFAM" id="SSF54991">
    <property type="entry name" value="Anticodon-binding domain of PheRS"/>
    <property type="match status" value="1"/>
</dbReference>
<dbReference type="GO" id="GO:0004826">
    <property type="term" value="F:phenylalanine-tRNA ligase activity"/>
    <property type="evidence" value="ECO:0007669"/>
    <property type="project" value="UniProtKB-UniRule"/>
</dbReference>
<dbReference type="HAMAP" id="MF_00283">
    <property type="entry name" value="Phe_tRNA_synth_beta1"/>
    <property type="match status" value="1"/>
</dbReference>
<evidence type="ECO:0000256" key="13">
    <source>
        <dbReference type="ARBA" id="ARBA00023146"/>
    </source>
</evidence>
<keyword evidence="10 15" id="KW-0460">Magnesium</keyword>
<name>A0A941ERX1_9ACTN</name>
<evidence type="ECO:0000259" key="19">
    <source>
        <dbReference type="PROSITE" id="PS51483"/>
    </source>
</evidence>
<evidence type="ECO:0000256" key="4">
    <source>
        <dbReference type="ARBA" id="ARBA00022490"/>
    </source>
</evidence>
<evidence type="ECO:0000256" key="3">
    <source>
        <dbReference type="ARBA" id="ARBA00011209"/>
    </source>
</evidence>
<dbReference type="InterPro" id="IPR005147">
    <property type="entry name" value="tRNA_synthase_B5-dom"/>
</dbReference>
<feature type="binding site" evidence="15">
    <location>
        <position position="458"/>
    </location>
    <ligand>
        <name>Mg(2+)</name>
        <dbReference type="ChEBI" id="CHEBI:18420"/>
        <note>shared with alpha subunit</note>
    </ligand>
</feature>
<dbReference type="InterPro" id="IPR004532">
    <property type="entry name" value="Phe-tRNA-ligase_IIc_bsu_bact"/>
</dbReference>
<dbReference type="Pfam" id="PF03483">
    <property type="entry name" value="B3_4"/>
    <property type="match status" value="1"/>
</dbReference>
<dbReference type="PROSITE" id="PS51447">
    <property type="entry name" value="FDX_ACB"/>
    <property type="match status" value="1"/>
</dbReference>
<organism evidence="20 21">
    <name type="scientific">Actinospica durhamensis</name>
    <dbReference type="NCBI Taxonomy" id="1508375"/>
    <lineage>
        <taxon>Bacteria</taxon>
        <taxon>Bacillati</taxon>
        <taxon>Actinomycetota</taxon>
        <taxon>Actinomycetes</taxon>
        <taxon>Catenulisporales</taxon>
        <taxon>Actinospicaceae</taxon>
        <taxon>Actinospica</taxon>
    </lineage>
</organism>
<dbReference type="CDD" id="cd02796">
    <property type="entry name" value="tRNA_bind_bactPheRS"/>
    <property type="match status" value="1"/>
</dbReference>
<dbReference type="FunFam" id="3.30.70.380:FF:000001">
    <property type="entry name" value="Phenylalanine--tRNA ligase beta subunit"/>
    <property type="match status" value="1"/>
</dbReference>
<dbReference type="Pfam" id="PF03147">
    <property type="entry name" value="FDX-ACB"/>
    <property type="match status" value="1"/>
</dbReference>
<reference evidence="20" key="1">
    <citation type="submission" date="2021-04" db="EMBL/GenBank/DDBJ databases">
        <title>Genome based classification of Actinospica acidithermotolerans sp. nov., an actinobacterium isolated from an Indonesian hot spring.</title>
        <authorList>
            <person name="Kusuma A.B."/>
            <person name="Putra K.E."/>
            <person name="Nafisah S."/>
            <person name="Loh J."/>
            <person name="Nouioui I."/>
            <person name="Goodfellow M."/>
        </authorList>
    </citation>
    <scope>NUCLEOTIDE SEQUENCE</scope>
    <source>
        <strain evidence="20">CSCA 57</strain>
    </source>
</reference>
<dbReference type="Gene3D" id="3.30.930.10">
    <property type="entry name" value="Bira Bifunctional Protein, Domain 2"/>
    <property type="match status" value="1"/>
</dbReference>
<evidence type="ECO:0000256" key="16">
    <source>
        <dbReference type="PROSITE-ProRule" id="PRU00209"/>
    </source>
</evidence>
<dbReference type="EMBL" id="JAGSOG010000093">
    <property type="protein sequence ID" value="MBR7835383.1"/>
    <property type="molecule type" value="Genomic_DNA"/>
</dbReference>
<keyword evidence="11 16" id="KW-0694">RNA-binding</keyword>
<dbReference type="CDD" id="cd00769">
    <property type="entry name" value="PheRS_beta_core"/>
    <property type="match status" value="1"/>
</dbReference>
<keyword evidence="9 15" id="KW-0067">ATP-binding</keyword>
<dbReference type="InterPro" id="IPR009061">
    <property type="entry name" value="DNA-bd_dom_put_sf"/>
</dbReference>
<evidence type="ECO:0000256" key="15">
    <source>
        <dbReference type="HAMAP-Rule" id="MF_00283"/>
    </source>
</evidence>
<dbReference type="AlphaFoldDB" id="A0A941ERX1"/>
<keyword evidence="7 15" id="KW-0479">Metal-binding</keyword>
<evidence type="ECO:0000313" key="21">
    <source>
        <dbReference type="Proteomes" id="UP000675781"/>
    </source>
</evidence>
<dbReference type="Proteomes" id="UP000675781">
    <property type="component" value="Unassembled WGS sequence"/>
</dbReference>
<dbReference type="Pfam" id="PF01588">
    <property type="entry name" value="tRNA_bind"/>
    <property type="match status" value="1"/>
</dbReference>
<dbReference type="InterPro" id="IPR012340">
    <property type="entry name" value="NA-bd_OB-fold"/>
</dbReference>
<keyword evidence="5 16" id="KW-0820">tRNA-binding</keyword>
<dbReference type="PROSITE" id="PS51483">
    <property type="entry name" value="B5"/>
    <property type="match status" value="1"/>
</dbReference>
<dbReference type="Pfam" id="PF03484">
    <property type="entry name" value="B5"/>
    <property type="match status" value="1"/>
</dbReference>
<evidence type="ECO:0000256" key="1">
    <source>
        <dbReference type="ARBA" id="ARBA00004496"/>
    </source>
</evidence>
<dbReference type="FunFam" id="3.30.930.10:FF:000130">
    <property type="entry name" value="Phenylalanine--tRNA ligase beta subunit"/>
    <property type="match status" value="1"/>
</dbReference>
<dbReference type="SMART" id="SM00873">
    <property type="entry name" value="B3_4"/>
    <property type="match status" value="1"/>
</dbReference>
<dbReference type="NCBIfam" id="TIGR00472">
    <property type="entry name" value="pheT_bact"/>
    <property type="match status" value="1"/>
</dbReference>
<dbReference type="GO" id="GO:0009328">
    <property type="term" value="C:phenylalanine-tRNA ligase complex"/>
    <property type="evidence" value="ECO:0007669"/>
    <property type="project" value="TreeGrafter"/>
</dbReference>
<dbReference type="SMART" id="SM00896">
    <property type="entry name" value="FDX-ACB"/>
    <property type="match status" value="1"/>
</dbReference>
<dbReference type="FunFam" id="2.40.50.140:FF:000045">
    <property type="entry name" value="Phenylalanine--tRNA ligase beta subunit"/>
    <property type="match status" value="1"/>
</dbReference>
<dbReference type="InterPro" id="IPR045864">
    <property type="entry name" value="aa-tRNA-synth_II/BPL/LPL"/>
</dbReference>
<evidence type="ECO:0000256" key="6">
    <source>
        <dbReference type="ARBA" id="ARBA00022598"/>
    </source>
</evidence>
<evidence type="ECO:0000259" key="18">
    <source>
        <dbReference type="PROSITE" id="PS51447"/>
    </source>
</evidence>
<comment type="similarity">
    <text evidence="2 15">Belongs to the phenylalanyl-tRNA synthetase beta subunit family. Type 1 subfamily.</text>
</comment>
<feature type="binding site" evidence="15">
    <location>
        <position position="464"/>
    </location>
    <ligand>
        <name>Mg(2+)</name>
        <dbReference type="ChEBI" id="CHEBI:18420"/>
        <note>shared with alpha subunit</note>
    </ligand>
</feature>
<keyword evidence="6 15" id="KW-0436">Ligase</keyword>
<feature type="binding site" evidence="15">
    <location>
        <position position="468"/>
    </location>
    <ligand>
        <name>Mg(2+)</name>
        <dbReference type="ChEBI" id="CHEBI:18420"/>
        <note>shared with alpha subunit</note>
    </ligand>
</feature>
<comment type="subcellular location">
    <subcellularLocation>
        <location evidence="1 15">Cytoplasm</location>
    </subcellularLocation>
</comment>